<dbReference type="Proteomes" id="UP000238365">
    <property type="component" value="Chromosome"/>
</dbReference>
<evidence type="ECO:0000313" key="1">
    <source>
        <dbReference type="EMBL" id="AUX92206.1"/>
    </source>
</evidence>
<dbReference type="KEGG" id="pgz:C2E15_03230"/>
<dbReference type="EMBL" id="CP026377">
    <property type="protein sequence ID" value="AUX92206.1"/>
    <property type="molecule type" value="Genomic_DNA"/>
</dbReference>
<proteinExistence type="predicted"/>
<name>A0A2L0IC71_9GAMM</name>
<reference evidence="1 2" key="1">
    <citation type="submission" date="2018-01" db="EMBL/GenBank/DDBJ databases">
        <title>Complete and assembled Genome of Pantoea gaviniae DSM22758T.</title>
        <authorList>
            <person name="Stevens M.J.A."/>
            <person name="Zurfluh K."/>
            <person name="Stephan R."/>
        </authorList>
    </citation>
    <scope>NUCLEOTIDE SEQUENCE [LARGE SCALE GENOMIC DNA]</scope>
    <source>
        <strain evidence="1 2">DSM 22758</strain>
    </source>
</reference>
<organism evidence="1 2">
    <name type="scientific">Mixta gaviniae</name>
    <dbReference type="NCBI Taxonomy" id="665914"/>
    <lineage>
        <taxon>Bacteria</taxon>
        <taxon>Pseudomonadati</taxon>
        <taxon>Pseudomonadota</taxon>
        <taxon>Gammaproteobacteria</taxon>
        <taxon>Enterobacterales</taxon>
        <taxon>Erwiniaceae</taxon>
        <taxon>Mixta</taxon>
    </lineage>
</organism>
<dbReference type="AlphaFoldDB" id="A0A2L0IC71"/>
<accession>A0A2L0IC71</accession>
<protein>
    <submittedName>
        <fullName evidence="1">Uncharacterized protein</fullName>
    </submittedName>
</protein>
<evidence type="ECO:0000313" key="2">
    <source>
        <dbReference type="Proteomes" id="UP000238365"/>
    </source>
</evidence>
<dbReference type="RefSeq" id="WP_104956105.1">
    <property type="nucleotide sequence ID" value="NZ_CP026377.1"/>
</dbReference>
<keyword evidence="2" id="KW-1185">Reference proteome</keyword>
<gene>
    <name evidence="1" type="ORF">C2E15_03230</name>
</gene>
<sequence>MSSRSDIVDGKDAFCAKSGLVYSEVLGWVDLGHAKGEDIIKLLYKMDVGEHQPKERYTLTYSQSMYKSSKSYFGAGAHIRWQIKRGRTLEQRYSIVLAMMMITAVNFEAMQDSVPFSWVTDSGFSAEDLVSDLLGFYRVVRPMDYFHSLQLVSQQEALKRWDFYGPVGNYKNKLFRPLLFPDPAKDRHAMPVYGTLPKFMMAITPFDEFHTDIVKVITNDGAHANLFTPPDPEFE</sequence>